<reference evidence="2" key="2">
    <citation type="submission" date="2018-12" db="EMBL/GenBank/DDBJ databases">
        <title>Maribacter lutimaris sp. nov., isolated from marine sediment.</title>
        <authorList>
            <person name="Kim K.K."/>
        </authorList>
    </citation>
    <scope>NUCLEOTIDE SEQUENCE [LARGE SCALE GENOMIC DNA]</scope>
    <source>
        <strain evidence="2">PoM-212</strain>
    </source>
</reference>
<evidence type="ECO:0000313" key="1">
    <source>
        <dbReference type="EMBL" id="RRQ47955.1"/>
    </source>
</evidence>
<accession>A0A3R8PWF0</accession>
<name>A0A3R8PWF0_9FLAO</name>
<protein>
    <recommendedName>
        <fullName evidence="3">Delta-aminolevulinic acid dehydratase</fullName>
    </recommendedName>
</protein>
<dbReference type="GO" id="GO:0005975">
    <property type="term" value="P:carbohydrate metabolic process"/>
    <property type="evidence" value="ECO:0007669"/>
    <property type="project" value="InterPro"/>
</dbReference>
<dbReference type="EMBL" id="QUSX01000002">
    <property type="protein sequence ID" value="RRQ47955.1"/>
    <property type="molecule type" value="Genomic_DNA"/>
</dbReference>
<evidence type="ECO:0000313" key="2">
    <source>
        <dbReference type="Proteomes" id="UP000286990"/>
    </source>
</evidence>
<dbReference type="OrthoDB" id="9788790at2"/>
<dbReference type="InterPro" id="IPR008928">
    <property type="entry name" value="6-hairpin_glycosidase_sf"/>
</dbReference>
<sequence length="393" mass="45784">MKENRNLDNIKAVCISDDLAGYDPYDIWMTGIGIQIKSLFNKNKYVGLLPAAALTLYDHFINNNARLFYKKREYPTARAMAALTLFNIYKIEKKDEYLEFGKRHVDWLIEHSCKGYAGLCWGLGFKWAVGEGLDYNENTPFSTHTPYALEAIHAYIQITNDSEYIQHIESIFTFYENDIKVLFEDSDEMATSYGPAKDRLVTNAVSYTMYAYAIFLGYFPDKKEIIKKRIGKLYNFIKNSQRNDGSWLYSPEDKNSFIDCFHSCFVLKNIYKTHKILPLKDAQKTMAMGYDYLKLNFYDSKDGLFKRFSLSNKPSIIKYDLYDNAEFLHFAVLFGDHDFAKKLATSIGVKFRKGDDIYSVIDTFNFRKNKNTLRWAKMPYLYALSALELDYHG</sequence>
<evidence type="ECO:0008006" key="3">
    <source>
        <dbReference type="Google" id="ProtNLM"/>
    </source>
</evidence>
<gene>
    <name evidence="1" type="ORF">DZC72_09415</name>
</gene>
<proteinExistence type="predicted"/>
<comment type="caution">
    <text evidence="1">The sequence shown here is derived from an EMBL/GenBank/DDBJ whole genome shotgun (WGS) entry which is preliminary data.</text>
</comment>
<dbReference type="AlphaFoldDB" id="A0A3R8PWF0"/>
<keyword evidence="2" id="KW-1185">Reference proteome</keyword>
<dbReference type="RefSeq" id="WP_125222671.1">
    <property type="nucleotide sequence ID" value="NZ_QUSX01000002.1"/>
</dbReference>
<reference evidence="2" key="1">
    <citation type="submission" date="2018-08" db="EMBL/GenBank/DDBJ databases">
        <authorList>
            <person name="Khan S.A."/>
            <person name="J S.E."/>
        </authorList>
    </citation>
    <scope>NUCLEOTIDE SEQUENCE [LARGE SCALE GENOMIC DNA]</scope>
    <source>
        <strain evidence="2">PoM-212</strain>
    </source>
</reference>
<organism evidence="1 2">
    <name type="scientific">Maribacter algicola</name>
    <dbReference type="NCBI Taxonomy" id="2498892"/>
    <lineage>
        <taxon>Bacteria</taxon>
        <taxon>Pseudomonadati</taxon>
        <taxon>Bacteroidota</taxon>
        <taxon>Flavobacteriia</taxon>
        <taxon>Flavobacteriales</taxon>
        <taxon>Flavobacteriaceae</taxon>
        <taxon>Maribacter</taxon>
    </lineage>
</organism>
<dbReference type="SUPFAM" id="SSF48208">
    <property type="entry name" value="Six-hairpin glycosidases"/>
    <property type="match status" value="1"/>
</dbReference>
<dbReference type="Gene3D" id="1.50.10.20">
    <property type="match status" value="1"/>
</dbReference>
<dbReference type="Proteomes" id="UP000286990">
    <property type="component" value="Unassembled WGS sequence"/>
</dbReference>